<feature type="binding site" evidence="7">
    <location>
        <position position="343"/>
    </location>
    <ligand>
        <name>3-phosphoshikimate</name>
        <dbReference type="ChEBI" id="CHEBI:145989"/>
    </ligand>
</feature>
<dbReference type="NCBIfam" id="TIGR01356">
    <property type="entry name" value="aroA"/>
    <property type="match status" value="1"/>
</dbReference>
<accession>A0ABN1IYQ3</accession>
<dbReference type="PANTHER" id="PTHR21090:SF5">
    <property type="entry name" value="PENTAFUNCTIONAL AROM POLYPEPTIDE"/>
    <property type="match status" value="1"/>
</dbReference>
<keyword evidence="10" id="KW-1185">Reference proteome</keyword>
<keyword evidence="3 7" id="KW-0028">Amino-acid biosynthesis</keyword>
<name>A0ABN1IYQ3_9CLOT</name>
<dbReference type="HAMAP" id="MF_00210">
    <property type="entry name" value="EPSP_synth"/>
    <property type="match status" value="1"/>
</dbReference>
<dbReference type="InterPro" id="IPR006264">
    <property type="entry name" value="EPSP_synthase"/>
</dbReference>
<evidence type="ECO:0000313" key="9">
    <source>
        <dbReference type="EMBL" id="GAA0723893.1"/>
    </source>
</evidence>
<feature type="active site" description="Proton acceptor" evidence="7">
    <location>
        <position position="316"/>
    </location>
</feature>
<dbReference type="CDD" id="cd01556">
    <property type="entry name" value="EPSP_synthase"/>
    <property type="match status" value="1"/>
</dbReference>
<feature type="domain" description="Enolpyruvate transferase" evidence="8">
    <location>
        <begin position="20"/>
        <end position="422"/>
    </location>
</feature>
<feature type="binding site" evidence="7">
    <location>
        <position position="316"/>
    </location>
    <ligand>
        <name>3-phosphoshikimate</name>
        <dbReference type="ChEBI" id="CHEBI:145989"/>
    </ligand>
</feature>
<evidence type="ECO:0000256" key="3">
    <source>
        <dbReference type="ARBA" id="ARBA00022605"/>
    </source>
</evidence>
<comment type="similarity">
    <text evidence="2 7">Belongs to the EPSP synthase family.</text>
</comment>
<comment type="caution">
    <text evidence="7">Lacks conserved residue(s) required for the propagation of feature annotation.</text>
</comment>
<dbReference type="PROSITE" id="PS00104">
    <property type="entry name" value="EPSP_SYNTHASE_1"/>
    <property type="match status" value="1"/>
</dbReference>
<feature type="binding site" evidence="7">
    <location>
        <position position="25"/>
    </location>
    <ligand>
        <name>phosphoenolpyruvate</name>
        <dbReference type="ChEBI" id="CHEBI:58702"/>
    </ligand>
</feature>
<feature type="binding site" evidence="7">
    <location>
        <position position="26"/>
    </location>
    <ligand>
        <name>3-phosphoshikimate</name>
        <dbReference type="ChEBI" id="CHEBI:145989"/>
    </ligand>
</feature>
<evidence type="ECO:0000256" key="4">
    <source>
        <dbReference type="ARBA" id="ARBA00022679"/>
    </source>
</evidence>
<evidence type="ECO:0000313" key="10">
    <source>
        <dbReference type="Proteomes" id="UP001500339"/>
    </source>
</evidence>
<keyword evidence="5 7" id="KW-0057">Aromatic amino acid biosynthesis</keyword>
<feature type="binding site" evidence="7">
    <location>
        <position position="169"/>
    </location>
    <ligand>
        <name>3-phosphoshikimate</name>
        <dbReference type="ChEBI" id="CHEBI:145989"/>
    </ligand>
</feature>
<dbReference type="PROSITE" id="PS00885">
    <property type="entry name" value="EPSP_SYNTHASE_2"/>
    <property type="match status" value="1"/>
</dbReference>
<feature type="binding site" evidence="7">
    <location>
        <position position="125"/>
    </location>
    <ligand>
        <name>phosphoenolpyruvate</name>
        <dbReference type="ChEBI" id="CHEBI:58702"/>
    </ligand>
</feature>
<dbReference type="Gene3D" id="3.65.10.10">
    <property type="entry name" value="Enolpyruvate transferase domain"/>
    <property type="match status" value="2"/>
</dbReference>
<dbReference type="PANTHER" id="PTHR21090">
    <property type="entry name" value="AROM/DEHYDROQUINATE SYNTHASE"/>
    <property type="match status" value="1"/>
</dbReference>
<feature type="binding site" evidence="7">
    <location>
        <position position="171"/>
    </location>
    <ligand>
        <name>phosphoenolpyruvate</name>
        <dbReference type="ChEBI" id="CHEBI:58702"/>
    </ligand>
</feature>
<comment type="subunit">
    <text evidence="7">Monomer.</text>
</comment>
<dbReference type="Pfam" id="PF00275">
    <property type="entry name" value="EPSP_synthase"/>
    <property type="match status" value="1"/>
</dbReference>
<protein>
    <recommendedName>
        <fullName evidence="7">3-phosphoshikimate 1-carboxyvinyltransferase</fullName>
        <ecNumber evidence="7">2.5.1.19</ecNumber>
    </recommendedName>
    <alternativeName>
        <fullName evidence="7">5-enolpyruvylshikimate-3-phosphate synthase</fullName>
        <shortName evidence="7">EPSP synthase</shortName>
        <shortName evidence="7">EPSPS</shortName>
    </alternativeName>
</protein>
<gene>
    <name evidence="7 9" type="primary">aroA</name>
    <name evidence="9" type="ORF">GCM10008905_17090</name>
</gene>
<dbReference type="EMBL" id="BAAACF010000001">
    <property type="protein sequence ID" value="GAA0723893.1"/>
    <property type="molecule type" value="Genomic_DNA"/>
</dbReference>
<comment type="function">
    <text evidence="7">Catalyzes the transfer of the enolpyruvyl moiety of phosphoenolpyruvate (PEP) to the 5-hydroxyl of shikimate-3-phosphate (S3P) to produce enolpyruvyl shikimate-3-phosphate and inorganic phosphate.</text>
</comment>
<evidence type="ECO:0000256" key="5">
    <source>
        <dbReference type="ARBA" id="ARBA00023141"/>
    </source>
</evidence>
<comment type="pathway">
    <text evidence="1 7">Metabolic intermediate biosynthesis; chorismate biosynthesis; chorismate from D-erythrose 4-phosphate and phosphoenolpyruvate: step 6/7.</text>
</comment>
<feature type="binding site" evidence="7">
    <location>
        <position position="30"/>
    </location>
    <ligand>
        <name>3-phosphoshikimate</name>
        <dbReference type="ChEBI" id="CHEBI:145989"/>
    </ligand>
</feature>
<feature type="binding site" evidence="7">
    <location>
        <position position="97"/>
    </location>
    <ligand>
        <name>phosphoenolpyruvate</name>
        <dbReference type="ChEBI" id="CHEBI:58702"/>
    </ligand>
</feature>
<comment type="subcellular location">
    <subcellularLocation>
        <location evidence="7">Cytoplasm</location>
    </subcellularLocation>
</comment>
<evidence type="ECO:0000256" key="6">
    <source>
        <dbReference type="ARBA" id="ARBA00044633"/>
    </source>
</evidence>
<dbReference type="InterPro" id="IPR013792">
    <property type="entry name" value="RNA3'P_cycl/enolpyr_Trfase_a/b"/>
</dbReference>
<feature type="binding site" evidence="7">
    <location>
        <position position="347"/>
    </location>
    <ligand>
        <name>phosphoenolpyruvate</name>
        <dbReference type="ChEBI" id="CHEBI:58702"/>
    </ligand>
</feature>
<proteinExistence type="inferred from homology"/>
<evidence type="ECO:0000256" key="1">
    <source>
        <dbReference type="ARBA" id="ARBA00004811"/>
    </source>
</evidence>
<dbReference type="Proteomes" id="UP001500339">
    <property type="component" value="Unassembled WGS sequence"/>
</dbReference>
<dbReference type="RefSeq" id="WP_343768812.1">
    <property type="nucleotide sequence ID" value="NZ_BAAACF010000001.1"/>
</dbReference>
<comment type="catalytic activity">
    <reaction evidence="6">
        <text>3-phosphoshikimate + phosphoenolpyruvate = 5-O-(1-carboxyvinyl)-3-phosphoshikimate + phosphate</text>
        <dbReference type="Rhea" id="RHEA:21256"/>
        <dbReference type="ChEBI" id="CHEBI:43474"/>
        <dbReference type="ChEBI" id="CHEBI:57701"/>
        <dbReference type="ChEBI" id="CHEBI:58702"/>
        <dbReference type="ChEBI" id="CHEBI:145989"/>
        <dbReference type="EC" id="2.5.1.19"/>
    </reaction>
    <physiologicalReaction direction="left-to-right" evidence="6">
        <dbReference type="Rhea" id="RHEA:21257"/>
    </physiologicalReaction>
</comment>
<evidence type="ECO:0000259" key="8">
    <source>
        <dbReference type="Pfam" id="PF00275"/>
    </source>
</evidence>
<reference evidence="9 10" key="1">
    <citation type="journal article" date="2019" name="Int. J. Syst. Evol. Microbiol.">
        <title>The Global Catalogue of Microorganisms (GCM) 10K type strain sequencing project: providing services to taxonomists for standard genome sequencing and annotation.</title>
        <authorList>
            <consortium name="The Broad Institute Genomics Platform"/>
            <consortium name="The Broad Institute Genome Sequencing Center for Infectious Disease"/>
            <person name="Wu L."/>
            <person name="Ma J."/>
        </authorList>
    </citation>
    <scope>NUCLEOTIDE SEQUENCE [LARGE SCALE GENOMIC DNA]</scope>
    <source>
        <strain evidence="9 10">JCM 1405</strain>
    </source>
</reference>
<dbReference type="InterPro" id="IPR001986">
    <property type="entry name" value="Enolpyruvate_Tfrase_dom"/>
</dbReference>
<feature type="binding site" evidence="7">
    <location>
        <position position="25"/>
    </location>
    <ligand>
        <name>3-phosphoshikimate</name>
        <dbReference type="ChEBI" id="CHEBI:145989"/>
    </ligand>
</feature>
<evidence type="ECO:0000256" key="7">
    <source>
        <dbReference type="HAMAP-Rule" id="MF_00210"/>
    </source>
</evidence>
<feature type="binding site" evidence="7">
    <location>
        <position position="171"/>
    </location>
    <ligand>
        <name>3-phosphoshikimate</name>
        <dbReference type="ChEBI" id="CHEBI:145989"/>
    </ligand>
</feature>
<dbReference type="PIRSF" id="PIRSF000505">
    <property type="entry name" value="EPSPS"/>
    <property type="match status" value="1"/>
</dbReference>
<organism evidence="9 10">
    <name type="scientific">Clostridium malenominatum</name>
    <dbReference type="NCBI Taxonomy" id="1539"/>
    <lineage>
        <taxon>Bacteria</taxon>
        <taxon>Bacillati</taxon>
        <taxon>Bacillota</taxon>
        <taxon>Clostridia</taxon>
        <taxon>Eubacteriales</taxon>
        <taxon>Clostridiaceae</taxon>
        <taxon>Clostridium</taxon>
    </lineage>
</organism>
<keyword evidence="4 7" id="KW-0808">Transferase</keyword>
<feature type="binding site" evidence="7">
    <location>
        <position position="391"/>
    </location>
    <ligand>
        <name>phosphoenolpyruvate</name>
        <dbReference type="ChEBI" id="CHEBI:58702"/>
    </ligand>
</feature>
<dbReference type="InterPro" id="IPR036968">
    <property type="entry name" value="Enolpyruvate_Tfrase_sf"/>
</dbReference>
<comment type="caution">
    <text evidence="9">The sequence shown here is derived from an EMBL/GenBank/DDBJ whole genome shotgun (WGS) entry which is preliminary data.</text>
</comment>
<keyword evidence="7" id="KW-0963">Cytoplasm</keyword>
<dbReference type="EC" id="2.5.1.19" evidence="7"/>
<sequence length="433" mass="47857">MIEDILTIYGAKEGICNTYTLPGDKSIAHRALIIGGLPTGEYKVFNYPDSKDCAATLKVMINLGLEVNKVGQTLFVKSPGYAKFNNYVEELDCQNSGTAARLISGTLAALSIEGKLIGDSSLSKRPMGRVVTPLREMGANISSSKEGLPLIFSKNEGLMGIEYHMPVASAQVKSCVLIAGFLSKNTTTVWEKLFTRDHSERMLKYIGADIEVYGNKISIKNSKIEAKDIYVPGDISSAAFLISLALLGENNFIKIEKVSLNERRRKYLDILKEMGADANYTIEHIVNNEEIGTIEIKSSKLKGVIIEGEVVPYIIDEIPMLSVLAAFSEGKTIIKSVEELKYKESNRIEAIINNLYKCGVNSYFSSGDLIIEGGHNYFNEEISIESFDDHRIAMSFLGIAMRNSGKTIINGWSCSEISFPNAINYFKDFLRII</sequence>
<dbReference type="InterPro" id="IPR023193">
    <property type="entry name" value="EPSP_synthase_CS"/>
</dbReference>
<evidence type="ECO:0000256" key="2">
    <source>
        <dbReference type="ARBA" id="ARBA00009948"/>
    </source>
</evidence>
<dbReference type="SUPFAM" id="SSF55205">
    <property type="entry name" value="EPT/RTPC-like"/>
    <property type="match status" value="1"/>
</dbReference>